<evidence type="ECO:0000256" key="5">
    <source>
        <dbReference type="PROSITE-ProRule" id="PRU10141"/>
    </source>
</evidence>
<organism evidence="10 11">
    <name type="scientific">Elysia chlorotica</name>
    <name type="common">Eastern emerald elysia</name>
    <name type="synonym">Sea slug</name>
    <dbReference type="NCBI Taxonomy" id="188477"/>
    <lineage>
        <taxon>Eukaryota</taxon>
        <taxon>Metazoa</taxon>
        <taxon>Spiralia</taxon>
        <taxon>Lophotrochozoa</taxon>
        <taxon>Mollusca</taxon>
        <taxon>Gastropoda</taxon>
        <taxon>Heterobranchia</taxon>
        <taxon>Euthyneura</taxon>
        <taxon>Panpulmonata</taxon>
        <taxon>Sacoglossa</taxon>
        <taxon>Placobranchoidea</taxon>
        <taxon>Plakobranchidae</taxon>
        <taxon>Elysia</taxon>
    </lineage>
</organism>
<gene>
    <name evidence="10" type="ORF">EGW08_013715</name>
</gene>
<dbReference type="PROSITE" id="PS50011">
    <property type="entry name" value="PROTEIN_KINASE_DOM"/>
    <property type="match status" value="2"/>
</dbReference>
<sequence>GGKSSFLLINFTLVSVRPRLPSREPIISDLGLDSVRLTWKPAELPYYSRHATPITYTVDYQEIPSREWIVAGRSIPETSYTIRGLNPERDYRFRITPETEFGPGEPSLPVLARRHVAPVFPKREPLLSNITPTSATLSWSPATFPDTSSLSSRNITYRVEAREPPSSLWAPLSGGRGLTGTSYDLQFLHPDQDYMFRVVAEFGEFESEPSMTAYLSHRAGPPKMPRDAPQVSSVQPESLFLSWRSVELPSRITDYSPVTYRIEVQEGPHGHWSPLVRQINQTHYHVTGLKPDVSYNFRVRAENAFGVSDPTDPVLVRKRAVAPTLSEHEPLISDVRGDSLRLTWKPAELPSYLTDSVPVTYTILMQEPGDHSWSPIARRVSGTSYYVTGLYPDRDYSFRVQAENNYGTSLPSFPSRLHREIKGPIYSPEIEDVEPSSFRLSWRSPSVSRPTTYAVETLEPSTWKWRPLVSRLPHPSYKITDVAPGRDYAFRVRAEVDSVVTEPSLPISFSNRRVPSRANSMPPRHYRAPPTAPVERPTLSEIYEDSVRVNWHPILHYGSTRKSAPESFRLEVRELPDTYWRTLIPSTDAWSYEVTSLRADQDYAFRVRTVTDTGMSEPSLPVYLYRKAATPKVPLPSPEISDVGDNYIGIRWNKVDVPAFDLDETPLSFMIEAQSVPDYDWKPVARGVTGASHRITGLEPKRDYQFRLRGETPLGLTQPSSPVPAFRTPLRSGVPIVNVKIERDSNLPYSARLRWNPVYVPPYSPTRGGTTYAIEMQEPPRTDWYTLAQNVSSTSYTVPELSPKRDYMFRIRARSVEGDLSAPTLPVPYYRAPESSWSNLPSMPGPAIDYSPLNRPYIEGLIVKVPPRMSIEKPEMTLLSPDCVQLSWRAARVPPATASLSPTTYRVEARHEDSFEWIERATNISGLSTEVKGLNPHVEYAFRVRAVNDFGWSESTLPVFLHRSQDLKDAAVEMEFEEIETMGSIFGDTSPPKMPMDTPRMGIVQSDGSMKLSWTEARIPVYARKTPITYSIEKKEPLDQDWVVVVNDLEDNQYLIPGIQPQQDYLFRVKAHNEFGASEATLPAALTRSKAPKFIRNSASRERELEVAASQRRSSSSSYSYIDSISTGVPPRVPQGRPSMSDIKDTSLTLSWQPGRMPSYIKGPVKISYIVECREPPNHLWNKLNSDVGSTTYKVTNLRPDQDYMFRVRAFNDSGMSEPTLPVTLTREKAPEVEPRTMRRRSSVERFASVERRTSRERSLSMDRGSSVPRAGLLSREGSKREVDEEDMFAGQTPDTTPAAPEFVVSDAGSEIQHGIDARPVKITLQLRGVPLPNVEWYFNDKKIIYGDRHEGYVTPTGLAVLEFSPMGWGDVGDYKCVAENDQGETSFTVKLQMSDPPTFLEPIRDLHLKTMATDRFVCQVDGIPYPTVKFMKDWRPLTETSRQKVVQEGSVWNLEVDQAIPADSGCYICVAENAAGKVFCTARLTVDDDAPAESVVYKKTNLEDDYYILEELGRGRHSIVRRVIEKHTGKEFAAKFTQVREETDKDFFRQELDALVRQGGKNVEGLHDAYETQRQLILVLESVKQGNVLDRVISDQQWTEVKAAQVVKALVESLQAVHATHYLHLDVKPSNLRFTSNDLSSLRLTDFGFSRKLPLSKDLEFNFGTPEFCSPEAVNNEAVTPASDIWAVGVITHLLLTGVSPFYAPSVQDILSKTQTCDWNRDDPGFKALSSEAQDFVSKILVRDPQARLSAKACLEHPWLKDDKKAGTKKLDTSKLKSFQDRIDSEQKTNEVKTVACLRTLSRLLEGPTPIQGLQPTTDTQTGDVILPDTEEYGEFLDEESWYDWQSRHQQGPDTELFPLKDASYTLRVRGYKRAAGSVDESGGPPVYVDSDEELDPQDKEKMRTMKERTKLAEIDKEEIPPSLEKELEWMEEKRRRRKSKDADEFSLTSKRSSIASVTSESLPGPYFKEKLHNMAFGVDDTVILRCVVAGPPTPTCVWYKNEELLTEGNRLKVNLEEDGEATLTIRNAKPYDAGVYKCVGRNKHGRVSNRMRLSLGDVPGRPGQPVVGRVSSTEAMVIWEAPRSDGHSDILFYKVDYKPSGKDRWSSGLYTTLEATVISGLSPNTDYRFRVSATNRFGTSHYSWSSVEVSTAGEGSKAIESDDFFDVSKLRSGQCESQPSLPTEHDDIIPEEELVQGKPEISLQKVKPDTAYNISSLLYRGKFYEDKSVTLPSQNDKAFVMRTVFSQAAGLREFETLKSLHHEHLACLCAAFSDETEKDGPVHLVLEYLQGEHVTRHLSQRRKYSEDTVASIIRQVLYGLEYLHGQNILHLNLQPASVVVSALEGCEVKVTDFSLARPAVVPHGEKVPRLGYADFIAPEVITQDLVSFPADVWGVGVLTFVLLSGTSPFRDVSYEATLVNIALNRYDAVDLYENITTEALKFLYKVMKRMPRNRLSVRECLEHKWLQLTDKIVKEREDTVFLTNTLARFVAEYDAARQAQDFRQDFQSDTLPIQMSKAIPFEMTTADISKAKP</sequence>
<comment type="similarity">
    <text evidence="1">Belongs to the protein kinase superfamily. CAMK Ser/Thr protein kinase family.</text>
</comment>
<feature type="binding site" evidence="5">
    <location>
        <position position="1536"/>
    </location>
    <ligand>
        <name>ATP</name>
        <dbReference type="ChEBI" id="CHEBI:30616"/>
    </ligand>
</feature>
<dbReference type="GO" id="GO:0004672">
    <property type="term" value="F:protein kinase activity"/>
    <property type="evidence" value="ECO:0007669"/>
    <property type="project" value="InterPro"/>
</dbReference>
<dbReference type="STRING" id="188477.A0A433TAC1"/>
<evidence type="ECO:0000256" key="1">
    <source>
        <dbReference type="ARBA" id="ARBA00006692"/>
    </source>
</evidence>
<dbReference type="PROSITE" id="PS50835">
    <property type="entry name" value="IG_LIKE"/>
    <property type="match status" value="3"/>
</dbReference>
<keyword evidence="5" id="KW-0067">ATP-binding</keyword>
<comment type="caution">
    <text evidence="10">The sequence shown here is derived from an EMBL/GenBank/DDBJ whole genome shotgun (WGS) entry which is preliminary data.</text>
</comment>
<feature type="domain" description="Fibronectin type-III" evidence="9">
    <location>
        <begin position="870"/>
        <end position="967"/>
    </location>
</feature>
<dbReference type="InterPro" id="IPR017441">
    <property type="entry name" value="Protein_kinase_ATP_BS"/>
</dbReference>
<dbReference type="InterPro" id="IPR036116">
    <property type="entry name" value="FN3_sf"/>
</dbReference>
<dbReference type="SMART" id="SM00409">
    <property type="entry name" value="IG"/>
    <property type="match status" value="3"/>
</dbReference>
<dbReference type="Proteomes" id="UP000271974">
    <property type="component" value="Unassembled WGS sequence"/>
</dbReference>
<dbReference type="SMART" id="SM00220">
    <property type="entry name" value="S_TKc"/>
    <property type="match status" value="2"/>
</dbReference>
<evidence type="ECO:0000259" key="9">
    <source>
        <dbReference type="PROSITE" id="PS50853"/>
    </source>
</evidence>
<dbReference type="SUPFAM" id="SSF49265">
    <property type="entry name" value="Fibronectin type III"/>
    <property type="match status" value="8"/>
</dbReference>
<dbReference type="EMBL" id="RQTK01000504">
    <property type="protein sequence ID" value="RUS78537.1"/>
    <property type="molecule type" value="Genomic_DNA"/>
</dbReference>
<dbReference type="InterPro" id="IPR013098">
    <property type="entry name" value="Ig_I-set"/>
</dbReference>
<evidence type="ECO:0000256" key="3">
    <source>
        <dbReference type="ARBA" id="ARBA00023157"/>
    </source>
</evidence>
<protein>
    <submittedName>
        <fullName evidence="10">Uncharacterized protein</fullName>
    </submittedName>
</protein>
<dbReference type="InterPro" id="IPR013783">
    <property type="entry name" value="Ig-like_fold"/>
</dbReference>
<evidence type="ECO:0000313" key="11">
    <source>
        <dbReference type="Proteomes" id="UP000271974"/>
    </source>
</evidence>
<keyword evidence="2" id="KW-0677">Repeat</keyword>
<dbReference type="InterPro" id="IPR050964">
    <property type="entry name" value="Striated_Muscle_Regulatory"/>
</dbReference>
<feature type="domain" description="Fibronectin type-III" evidence="9">
    <location>
        <begin position="425"/>
        <end position="517"/>
    </location>
</feature>
<reference evidence="10 11" key="1">
    <citation type="submission" date="2019-01" db="EMBL/GenBank/DDBJ databases">
        <title>A draft genome assembly of the solar-powered sea slug Elysia chlorotica.</title>
        <authorList>
            <person name="Cai H."/>
            <person name="Li Q."/>
            <person name="Fang X."/>
            <person name="Li J."/>
            <person name="Curtis N.E."/>
            <person name="Altenburger A."/>
            <person name="Shibata T."/>
            <person name="Feng M."/>
            <person name="Maeda T."/>
            <person name="Schwartz J.A."/>
            <person name="Shigenobu S."/>
            <person name="Lundholm N."/>
            <person name="Nishiyama T."/>
            <person name="Yang H."/>
            <person name="Hasebe M."/>
            <person name="Li S."/>
            <person name="Pierce S.K."/>
            <person name="Wang J."/>
        </authorList>
    </citation>
    <scope>NUCLEOTIDE SEQUENCE [LARGE SCALE GENOMIC DNA]</scope>
    <source>
        <strain evidence="10">EC2010</strain>
        <tissue evidence="10">Whole organism of an adult</tissue>
    </source>
</reference>
<dbReference type="OrthoDB" id="2570713at2759"/>
<feature type="domain" description="Fibronectin type-III" evidence="9">
    <location>
        <begin position="2063"/>
        <end position="2156"/>
    </location>
</feature>
<feature type="domain" description="Fibronectin type-III" evidence="9">
    <location>
        <begin position="1130"/>
        <end position="1231"/>
    </location>
</feature>
<evidence type="ECO:0000259" key="8">
    <source>
        <dbReference type="PROSITE" id="PS50835"/>
    </source>
</evidence>
<evidence type="ECO:0000256" key="2">
    <source>
        <dbReference type="ARBA" id="ARBA00022737"/>
    </source>
</evidence>
<dbReference type="SMART" id="SM00408">
    <property type="entry name" value="IGc2"/>
    <property type="match status" value="3"/>
</dbReference>
<dbReference type="SMART" id="SM00060">
    <property type="entry name" value="FN3"/>
    <property type="match status" value="12"/>
</dbReference>
<dbReference type="InterPro" id="IPR011009">
    <property type="entry name" value="Kinase-like_dom_sf"/>
</dbReference>
<feature type="non-terminal residue" evidence="10">
    <location>
        <position position="1"/>
    </location>
</feature>
<evidence type="ECO:0000259" key="7">
    <source>
        <dbReference type="PROSITE" id="PS50011"/>
    </source>
</evidence>
<dbReference type="FunFam" id="2.60.40.10:FF:000032">
    <property type="entry name" value="palladin isoform X1"/>
    <property type="match status" value="2"/>
</dbReference>
<feature type="domain" description="Ig-like" evidence="8">
    <location>
        <begin position="1397"/>
        <end position="1486"/>
    </location>
</feature>
<feature type="domain" description="Ig-like" evidence="8">
    <location>
        <begin position="1301"/>
        <end position="1395"/>
    </location>
</feature>
<name>A0A433TAC1_ELYCH</name>
<feature type="compositionally biased region" description="Basic and acidic residues" evidence="6">
    <location>
        <begin position="1229"/>
        <end position="1261"/>
    </location>
</feature>
<feature type="region of interest" description="Disordered" evidence="6">
    <location>
        <begin position="1877"/>
        <end position="1902"/>
    </location>
</feature>
<dbReference type="InterPro" id="IPR003961">
    <property type="entry name" value="FN3_dom"/>
</dbReference>
<dbReference type="PROSITE" id="PS50853">
    <property type="entry name" value="FN3"/>
    <property type="match status" value="12"/>
</dbReference>
<dbReference type="CDD" id="cd00096">
    <property type="entry name" value="Ig"/>
    <property type="match status" value="1"/>
</dbReference>
<dbReference type="GO" id="GO:0005524">
    <property type="term" value="F:ATP binding"/>
    <property type="evidence" value="ECO:0007669"/>
    <property type="project" value="UniProtKB-UniRule"/>
</dbReference>
<evidence type="ECO:0000256" key="4">
    <source>
        <dbReference type="ARBA" id="ARBA00023319"/>
    </source>
</evidence>
<accession>A0A433TAC1</accession>
<dbReference type="Pfam" id="PF07679">
    <property type="entry name" value="I-set"/>
    <property type="match status" value="3"/>
</dbReference>
<dbReference type="InterPro" id="IPR007110">
    <property type="entry name" value="Ig-like_dom"/>
</dbReference>
<feature type="domain" description="Fibronectin type-III" evidence="9">
    <location>
        <begin position="735"/>
        <end position="835"/>
    </location>
</feature>
<proteinExistence type="inferred from homology"/>
<keyword evidence="5" id="KW-0547">Nucleotide-binding</keyword>
<feature type="domain" description="Fibronectin type-III" evidence="9">
    <location>
        <begin position="21"/>
        <end position="119"/>
    </location>
</feature>
<feature type="domain" description="Protein kinase" evidence="7">
    <location>
        <begin position="1507"/>
        <end position="1761"/>
    </location>
</feature>
<feature type="region of interest" description="Disordered" evidence="6">
    <location>
        <begin position="1119"/>
        <end position="1139"/>
    </location>
</feature>
<feature type="domain" description="Fibronectin type-III" evidence="9">
    <location>
        <begin position="225"/>
        <end position="324"/>
    </location>
</feature>
<dbReference type="Gene3D" id="1.10.510.10">
    <property type="entry name" value="Transferase(Phosphotransferase) domain 1"/>
    <property type="match status" value="2"/>
</dbReference>
<dbReference type="Pfam" id="PF00069">
    <property type="entry name" value="Pkinase"/>
    <property type="match status" value="2"/>
</dbReference>
<dbReference type="SUPFAM" id="SSF48726">
    <property type="entry name" value="Immunoglobulin"/>
    <property type="match status" value="3"/>
</dbReference>
<feature type="domain" description="Ig-like" evidence="8">
    <location>
        <begin position="1967"/>
        <end position="2056"/>
    </location>
</feature>
<evidence type="ECO:0000313" key="10">
    <source>
        <dbReference type="EMBL" id="RUS78537.1"/>
    </source>
</evidence>
<feature type="domain" description="Fibronectin type-III" evidence="9">
    <location>
        <begin position="995"/>
        <end position="1092"/>
    </location>
</feature>
<feature type="region of interest" description="Disordered" evidence="6">
    <location>
        <begin position="1229"/>
        <end position="1299"/>
    </location>
</feature>
<keyword evidence="3" id="KW-1015">Disulfide bond</keyword>
<feature type="domain" description="Protein kinase" evidence="7">
    <location>
        <begin position="2214"/>
        <end position="2468"/>
    </location>
</feature>
<feature type="region of interest" description="Disordered" evidence="6">
    <location>
        <begin position="511"/>
        <end position="533"/>
    </location>
</feature>
<dbReference type="PANTHER" id="PTHR13817:SF73">
    <property type="entry name" value="FIBRONECTIN TYPE-III DOMAIN-CONTAINING PROTEIN"/>
    <property type="match status" value="1"/>
</dbReference>
<dbReference type="InterPro" id="IPR000719">
    <property type="entry name" value="Prot_kinase_dom"/>
</dbReference>
<feature type="domain" description="Fibronectin type-III" evidence="9">
    <location>
        <begin position="326"/>
        <end position="424"/>
    </location>
</feature>
<dbReference type="PANTHER" id="PTHR13817">
    <property type="entry name" value="TITIN"/>
    <property type="match status" value="1"/>
</dbReference>
<dbReference type="Gene3D" id="2.60.40.10">
    <property type="entry name" value="Immunoglobulins"/>
    <property type="match status" value="15"/>
</dbReference>
<feature type="domain" description="Fibronectin type-III" evidence="9">
    <location>
        <begin position="634"/>
        <end position="731"/>
    </location>
</feature>
<keyword evidence="11" id="KW-1185">Reference proteome</keyword>
<dbReference type="PROSITE" id="PS00107">
    <property type="entry name" value="PROTEIN_KINASE_ATP"/>
    <property type="match status" value="1"/>
</dbReference>
<dbReference type="InterPro" id="IPR003599">
    <property type="entry name" value="Ig_sub"/>
</dbReference>
<dbReference type="Gene3D" id="3.30.200.20">
    <property type="entry name" value="Phosphorylase Kinase, domain 1"/>
    <property type="match status" value="1"/>
</dbReference>
<dbReference type="InterPro" id="IPR036179">
    <property type="entry name" value="Ig-like_dom_sf"/>
</dbReference>
<keyword evidence="4" id="KW-0393">Immunoglobulin domain</keyword>
<dbReference type="Pfam" id="PF00041">
    <property type="entry name" value="fn3"/>
    <property type="match status" value="10"/>
</dbReference>
<dbReference type="SUPFAM" id="SSF56112">
    <property type="entry name" value="Protein kinase-like (PK-like)"/>
    <property type="match status" value="2"/>
</dbReference>
<evidence type="ECO:0000256" key="6">
    <source>
        <dbReference type="SAM" id="MobiDB-lite"/>
    </source>
</evidence>
<dbReference type="CDD" id="cd00063">
    <property type="entry name" value="FN3"/>
    <property type="match status" value="12"/>
</dbReference>
<feature type="domain" description="Fibronectin type-III" evidence="9">
    <location>
        <begin position="121"/>
        <end position="222"/>
    </location>
</feature>
<feature type="domain" description="Fibronectin type-III" evidence="9">
    <location>
        <begin position="533"/>
        <end position="629"/>
    </location>
</feature>
<dbReference type="InterPro" id="IPR003598">
    <property type="entry name" value="Ig_sub2"/>
</dbReference>